<name>A0A1Y6ESD1_9GAMM</name>
<accession>A0A1Y6ESD1</accession>
<proteinExistence type="predicted"/>
<protein>
    <submittedName>
        <fullName evidence="2">Cytochrome c oxidase cbb3-type subunit 4</fullName>
    </submittedName>
</protein>
<sequence length="64" mass="7478">MFGLDYGTWRGVYTVLVFVLFIGVVWWAFGSKRRKKQFDEAANSIFDEQDSSVNSKKQESKNHE</sequence>
<keyword evidence="1" id="KW-1133">Transmembrane helix</keyword>
<dbReference type="Pfam" id="PF05545">
    <property type="entry name" value="FixQ"/>
    <property type="match status" value="1"/>
</dbReference>
<feature type="transmembrane region" description="Helical" evidence="1">
    <location>
        <begin position="12"/>
        <end position="29"/>
    </location>
</feature>
<dbReference type="AlphaFoldDB" id="A0A1Y6ESD1"/>
<keyword evidence="1" id="KW-0812">Transmembrane</keyword>
<keyword evidence="3" id="KW-1185">Reference proteome</keyword>
<dbReference type="Proteomes" id="UP000194450">
    <property type="component" value="Unassembled WGS sequence"/>
</dbReference>
<dbReference type="RefSeq" id="WP_086434402.1">
    <property type="nucleotide sequence ID" value="NZ_FXWH01000001.1"/>
</dbReference>
<dbReference type="OrthoDB" id="6402501at2"/>
<reference evidence="3" key="1">
    <citation type="submission" date="2017-04" db="EMBL/GenBank/DDBJ databases">
        <authorList>
            <person name="Varghese N."/>
            <person name="Submissions S."/>
        </authorList>
    </citation>
    <scope>NUCLEOTIDE SEQUENCE [LARGE SCALE GENOMIC DNA]</scope>
</reference>
<gene>
    <name evidence="2" type="ORF">SAMN06297229_1312</name>
</gene>
<keyword evidence="1" id="KW-0472">Membrane</keyword>
<evidence type="ECO:0000256" key="1">
    <source>
        <dbReference type="SAM" id="Phobius"/>
    </source>
</evidence>
<dbReference type="EMBL" id="FXWH01000001">
    <property type="protein sequence ID" value="SMQ65614.1"/>
    <property type="molecule type" value="Genomic_DNA"/>
</dbReference>
<organism evidence="2 3">
    <name type="scientific">Pseudidiomarina planktonica</name>
    <dbReference type="NCBI Taxonomy" id="1323738"/>
    <lineage>
        <taxon>Bacteria</taxon>
        <taxon>Pseudomonadati</taxon>
        <taxon>Pseudomonadota</taxon>
        <taxon>Gammaproteobacteria</taxon>
        <taxon>Alteromonadales</taxon>
        <taxon>Idiomarinaceae</taxon>
        <taxon>Pseudidiomarina</taxon>
    </lineage>
</organism>
<dbReference type="InterPro" id="IPR008621">
    <property type="entry name" value="Cbb3-typ_cyt_oxidase_comp"/>
</dbReference>
<evidence type="ECO:0000313" key="2">
    <source>
        <dbReference type="EMBL" id="SMQ65614.1"/>
    </source>
</evidence>
<evidence type="ECO:0000313" key="3">
    <source>
        <dbReference type="Proteomes" id="UP000194450"/>
    </source>
</evidence>
<dbReference type="CDD" id="cd01324">
    <property type="entry name" value="cbb3_Oxidase_CcoQ"/>
    <property type="match status" value="1"/>
</dbReference>